<feature type="transmembrane region" description="Helical" evidence="7">
    <location>
        <begin position="713"/>
        <end position="734"/>
    </location>
</feature>
<protein>
    <submittedName>
        <fullName evidence="10">ABC-type antimicrobial peptide transport system, permease component</fullName>
    </submittedName>
</protein>
<dbReference type="PANTHER" id="PTHR30489:SF0">
    <property type="entry name" value="LIPOPROTEIN-RELEASING SYSTEM TRANSMEMBRANE PROTEIN LOLE"/>
    <property type="match status" value="1"/>
</dbReference>
<feature type="transmembrane region" description="Helical" evidence="7">
    <location>
        <begin position="21"/>
        <end position="43"/>
    </location>
</feature>
<comment type="similarity">
    <text evidence="2">Belongs to the ABC-4 integral membrane protein family. LolC/E subfamily.</text>
</comment>
<evidence type="ECO:0000256" key="7">
    <source>
        <dbReference type="SAM" id="Phobius"/>
    </source>
</evidence>
<feature type="transmembrane region" description="Helical" evidence="7">
    <location>
        <begin position="271"/>
        <end position="293"/>
    </location>
</feature>
<dbReference type="OrthoDB" id="5137249at2"/>
<dbReference type="Pfam" id="PF02687">
    <property type="entry name" value="FtsX"/>
    <property type="match status" value="2"/>
</dbReference>
<dbReference type="PANTHER" id="PTHR30489">
    <property type="entry name" value="LIPOPROTEIN-RELEASING SYSTEM TRANSMEMBRANE PROTEIN LOLE"/>
    <property type="match status" value="1"/>
</dbReference>
<evidence type="ECO:0000256" key="5">
    <source>
        <dbReference type="ARBA" id="ARBA00022989"/>
    </source>
</evidence>
<feature type="transmembrane region" description="Helical" evidence="7">
    <location>
        <begin position="754"/>
        <end position="772"/>
    </location>
</feature>
<evidence type="ECO:0000256" key="6">
    <source>
        <dbReference type="ARBA" id="ARBA00023136"/>
    </source>
</evidence>
<dbReference type="EMBL" id="APGJ01000004">
    <property type="protein sequence ID" value="EYD72829.1"/>
    <property type="molecule type" value="Genomic_DNA"/>
</dbReference>
<feature type="domain" description="MacB-like periplasmic core" evidence="9">
    <location>
        <begin position="436"/>
        <end position="632"/>
    </location>
</feature>
<reference evidence="10 11" key="1">
    <citation type="submission" date="2013-03" db="EMBL/GenBank/DDBJ databases">
        <authorList>
            <person name="Fiebig A."/>
            <person name="Goeker M."/>
            <person name="Klenk H.-P.P."/>
        </authorList>
    </citation>
    <scope>NUCLEOTIDE SEQUENCE [LARGE SCALE GENOMIC DNA]</scope>
    <source>
        <strain evidence="10 11">DSM 17492</strain>
    </source>
</reference>
<feature type="transmembrane region" description="Helical" evidence="7">
    <location>
        <begin position="659"/>
        <end position="680"/>
    </location>
</feature>
<gene>
    <name evidence="10" type="ORF">Lokhon_01634</name>
</gene>
<feature type="transmembrane region" description="Helical" evidence="7">
    <location>
        <begin position="363"/>
        <end position="384"/>
    </location>
</feature>
<evidence type="ECO:0000256" key="3">
    <source>
        <dbReference type="ARBA" id="ARBA00022475"/>
    </source>
</evidence>
<evidence type="ECO:0000259" key="8">
    <source>
        <dbReference type="Pfam" id="PF02687"/>
    </source>
</evidence>
<dbReference type="RefSeq" id="WP_017929121.1">
    <property type="nucleotide sequence ID" value="NZ_KB822999.1"/>
</dbReference>
<dbReference type="Proteomes" id="UP000025047">
    <property type="component" value="Unassembled WGS sequence"/>
</dbReference>
<dbReference type="InterPro" id="IPR051447">
    <property type="entry name" value="Lipoprotein-release_system"/>
</dbReference>
<evidence type="ECO:0000313" key="10">
    <source>
        <dbReference type="EMBL" id="EYD72829.1"/>
    </source>
</evidence>
<dbReference type="PATRIC" id="fig|1122180.6.peg.1612"/>
<keyword evidence="11" id="KW-1185">Reference proteome</keyword>
<evidence type="ECO:0000259" key="9">
    <source>
        <dbReference type="Pfam" id="PF12704"/>
    </source>
</evidence>
<dbReference type="PROSITE" id="PS51257">
    <property type="entry name" value="PROKAR_LIPOPROTEIN"/>
    <property type="match status" value="1"/>
</dbReference>
<evidence type="ECO:0000256" key="1">
    <source>
        <dbReference type="ARBA" id="ARBA00004651"/>
    </source>
</evidence>
<dbReference type="GO" id="GO:0044874">
    <property type="term" value="P:lipoprotein localization to outer membrane"/>
    <property type="evidence" value="ECO:0007669"/>
    <property type="project" value="TreeGrafter"/>
</dbReference>
<sequence length="789" mass="84576">MVRARAIDRKLLRDLRRLWSQVAAIALVLACGVAILLTAFGMIRALETTLDDYYGRQRFAEMFASVRRAPGALVEEIRAIEGVRSAEARRVGPVTLDLPDRPAPGSGQLLSLPAGAPFLNAPLLVSGRMPDPDSDHEIAVNDRFAKANGFRPGDGFATIANGRRLDLTITGTLRSPEFLYSLPPGGLMPDDAGFAIIWMPERAAGAVLDLEGAINDIALTLHATAVTAEVADRVDALLAPWGGTGVRLRDQHPSHAFIAAELDQLRNMTVILPPIFFVIAGFLVNMLLGRIVALERAEIGLLKAVGYRKSEIALHYLLLAILVACIGIAIGWLAGSWLAGGMARIYARFFDFPWLIRPDGLDVYAISGLLALVAAGLGAARAALTAARLAPAVAMAPPAPPNFGKGPLDRLTAGRWLSQPAKMVLRGLLRWPVRAAMTTLGLSAGVAILVASSFMIDAMNLVMDSAFYRANRQHATLVLGAEAPAKAALQARALPGVLRVEPQFDLAVTLRNGHLSKRLSITAQPPDGDLVRILDTEGRVVAAPETALMLSRQLADQLQVGPGDVVEVEVAGDRERDFREPVVAVTRQYLGLGAYMDHDALAARLGRAPQVTALHLALDPAALPEFQAELKTLPTLAASVMLTEVRDSFRGTIRQNIRWNTILFLAISGLITAGVAYNGARIQLSERARELASLRILGFTRTEAASILLGETAVLALLAQPLGWGIGALIAQGMVSGFDSDLYRVPLVLTPANFARASLLTLTAILAAALLVRRRFDQLDLLDVLKTRE</sequence>
<keyword evidence="5 7" id="KW-1133">Transmembrane helix</keyword>
<feature type="transmembrane region" description="Helical" evidence="7">
    <location>
        <begin position="314"/>
        <end position="343"/>
    </location>
</feature>
<dbReference type="InterPro" id="IPR003838">
    <property type="entry name" value="ABC3_permease_C"/>
</dbReference>
<evidence type="ECO:0000256" key="4">
    <source>
        <dbReference type="ARBA" id="ARBA00022692"/>
    </source>
</evidence>
<feature type="transmembrane region" description="Helical" evidence="7">
    <location>
        <begin position="435"/>
        <end position="456"/>
    </location>
</feature>
<evidence type="ECO:0000256" key="2">
    <source>
        <dbReference type="ARBA" id="ARBA00005236"/>
    </source>
</evidence>
<dbReference type="Pfam" id="PF12704">
    <property type="entry name" value="MacB_PCD"/>
    <property type="match status" value="1"/>
</dbReference>
<keyword evidence="3" id="KW-1003">Cell membrane</keyword>
<organism evidence="10 11">
    <name type="scientific">Limimaricola hongkongensis DSM 17492</name>
    <dbReference type="NCBI Taxonomy" id="1122180"/>
    <lineage>
        <taxon>Bacteria</taxon>
        <taxon>Pseudomonadati</taxon>
        <taxon>Pseudomonadota</taxon>
        <taxon>Alphaproteobacteria</taxon>
        <taxon>Rhodobacterales</taxon>
        <taxon>Paracoccaceae</taxon>
        <taxon>Limimaricola</taxon>
    </lineage>
</organism>
<dbReference type="GO" id="GO:0098797">
    <property type="term" value="C:plasma membrane protein complex"/>
    <property type="evidence" value="ECO:0007669"/>
    <property type="project" value="TreeGrafter"/>
</dbReference>
<keyword evidence="6 7" id="KW-0472">Membrane</keyword>
<feature type="domain" description="ABC3 transporter permease C-terminal" evidence="8">
    <location>
        <begin position="662"/>
        <end position="775"/>
    </location>
</feature>
<proteinExistence type="inferred from homology"/>
<dbReference type="eggNOG" id="COG0577">
    <property type="taxonomic scope" value="Bacteria"/>
</dbReference>
<dbReference type="STRING" id="1122180.Lokhon_01634"/>
<comment type="subcellular location">
    <subcellularLocation>
        <location evidence="1">Cell membrane</location>
        <topology evidence="1">Multi-pass membrane protein</topology>
    </subcellularLocation>
</comment>
<evidence type="ECO:0000313" key="11">
    <source>
        <dbReference type="Proteomes" id="UP000025047"/>
    </source>
</evidence>
<dbReference type="HOGENOM" id="CLU_005531_2_0_5"/>
<dbReference type="InterPro" id="IPR025857">
    <property type="entry name" value="MacB_PCD"/>
</dbReference>
<accession>A0A017HGA2</accession>
<feature type="domain" description="ABC3 transporter permease C-terminal" evidence="8">
    <location>
        <begin position="275"/>
        <end position="387"/>
    </location>
</feature>
<name>A0A017HGA2_9RHOB</name>
<dbReference type="AlphaFoldDB" id="A0A017HGA2"/>
<comment type="caution">
    <text evidence="10">The sequence shown here is derived from an EMBL/GenBank/DDBJ whole genome shotgun (WGS) entry which is preliminary data.</text>
</comment>
<keyword evidence="4 7" id="KW-0812">Transmembrane</keyword>